<evidence type="ECO:0000313" key="10">
    <source>
        <dbReference type="EMBL" id="PAV71492.1"/>
    </source>
</evidence>
<dbReference type="GO" id="GO:0005911">
    <property type="term" value="C:cell-cell junction"/>
    <property type="evidence" value="ECO:0007669"/>
    <property type="project" value="TreeGrafter"/>
</dbReference>
<dbReference type="InterPro" id="IPR002126">
    <property type="entry name" value="Cadherin-like_dom"/>
</dbReference>
<evidence type="ECO:0000256" key="7">
    <source>
        <dbReference type="ARBA" id="ARBA00023136"/>
    </source>
</evidence>
<feature type="domain" description="Cadherin" evidence="9">
    <location>
        <begin position="936"/>
        <end position="1055"/>
    </location>
</feature>
<dbReference type="InterPro" id="IPR050971">
    <property type="entry name" value="Cadherin-domain_protein"/>
</dbReference>
<dbReference type="PANTHER" id="PTHR24025:SF23">
    <property type="entry name" value="NEURAL-CADHERIN"/>
    <property type="match status" value="1"/>
</dbReference>
<evidence type="ECO:0000256" key="2">
    <source>
        <dbReference type="ARBA" id="ARBA00022692"/>
    </source>
</evidence>
<dbReference type="GO" id="GO:0007156">
    <property type="term" value="P:homophilic cell adhesion via plasma membrane adhesion molecules"/>
    <property type="evidence" value="ECO:0007669"/>
    <property type="project" value="InterPro"/>
</dbReference>
<keyword evidence="4 8" id="KW-0106">Calcium</keyword>
<evidence type="ECO:0000256" key="4">
    <source>
        <dbReference type="ARBA" id="ARBA00022837"/>
    </source>
</evidence>
<comment type="subcellular location">
    <subcellularLocation>
        <location evidence="1">Membrane</location>
    </subcellularLocation>
</comment>
<feature type="domain" description="Cadherin" evidence="9">
    <location>
        <begin position="830"/>
        <end position="935"/>
    </location>
</feature>
<dbReference type="EMBL" id="LIAE01009013">
    <property type="protein sequence ID" value="PAV71492.1"/>
    <property type="molecule type" value="Genomic_DNA"/>
</dbReference>
<dbReference type="CDD" id="cd11304">
    <property type="entry name" value="Cadherin_repeat"/>
    <property type="match status" value="3"/>
</dbReference>
<reference evidence="10 11" key="1">
    <citation type="journal article" date="2017" name="Curr. Biol.">
        <title>Genome architecture and evolution of a unichromosomal asexual nematode.</title>
        <authorList>
            <person name="Fradin H."/>
            <person name="Zegar C."/>
            <person name="Gutwein M."/>
            <person name="Lucas J."/>
            <person name="Kovtun M."/>
            <person name="Corcoran D."/>
            <person name="Baugh L.R."/>
            <person name="Kiontke K."/>
            <person name="Gunsalus K."/>
            <person name="Fitch D.H."/>
            <person name="Piano F."/>
        </authorList>
    </citation>
    <scope>NUCLEOTIDE SEQUENCE [LARGE SCALE GENOMIC DNA]</scope>
    <source>
        <strain evidence="10">PF1309</strain>
    </source>
</reference>
<dbReference type="Proteomes" id="UP000218231">
    <property type="component" value="Unassembled WGS sequence"/>
</dbReference>
<dbReference type="GO" id="GO:0005509">
    <property type="term" value="F:calcium ion binding"/>
    <property type="evidence" value="ECO:0007669"/>
    <property type="project" value="UniProtKB-UniRule"/>
</dbReference>
<dbReference type="OrthoDB" id="9990384at2759"/>
<dbReference type="AlphaFoldDB" id="A0A2A2KC93"/>
<evidence type="ECO:0000259" key="9">
    <source>
        <dbReference type="PROSITE" id="PS50268"/>
    </source>
</evidence>
<accession>A0A2A2KC93</accession>
<dbReference type="Gene3D" id="2.60.40.60">
    <property type="entry name" value="Cadherins"/>
    <property type="match status" value="4"/>
</dbReference>
<keyword evidence="6" id="KW-1133">Transmembrane helix</keyword>
<gene>
    <name evidence="10" type="ORF">WR25_12231</name>
</gene>
<evidence type="ECO:0000256" key="6">
    <source>
        <dbReference type="ARBA" id="ARBA00022989"/>
    </source>
</evidence>
<dbReference type="PRINTS" id="PR00205">
    <property type="entry name" value="CADHERIN"/>
</dbReference>
<evidence type="ECO:0000256" key="8">
    <source>
        <dbReference type="PROSITE-ProRule" id="PRU00043"/>
    </source>
</evidence>
<dbReference type="PROSITE" id="PS50268">
    <property type="entry name" value="CADHERIN_2"/>
    <property type="match status" value="3"/>
</dbReference>
<comment type="caution">
    <text evidence="10">The sequence shown here is derived from an EMBL/GenBank/DDBJ whole genome shotgun (WGS) entry which is preliminary data.</text>
</comment>
<protein>
    <recommendedName>
        <fullName evidence="9">Cadherin domain-containing protein</fullName>
    </recommendedName>
</protein>
<keyword evidence="7" id="KW-0472">Membrane</keyword>
<evidence type="ECO:0000313" key="11">
    <source>
        <dbReference type="Proteomes" id="UP000218231"/>
    </source>
</evidence>
<evidence type="ECO:0000256" key="1">
    <source>
        <dbReference type="ARBA" id="ARBA00004370"/>
    </source>
</evidence>
<dbReference type="GO" id="GO:0016020">
    <property type="term" value="C:membrane"/>
    <property type="evidence" value="ECO:0007669"/>
    <property type="project" value="UniProtKB-SubCell"/>
</dbReference>
<sequence length="1167" mass="130009">MLNDSSLFTLSPSILPPGGRIRVFFNDSNAISLSEDKNYTIQVIGLITGDQQEQNLQVQFIDDKSSTKREEQEENDKEYPKFLETDKNFSINKAFDDKEDFNVKKANKNDLKCSKPFYEVNIEEGTGNFDKMVKLEAKGGETQNLFSLRDSSGLFSIHPKEGILHISHSEFLTKDNYGDSFNITGVVNSGTKSTTCDIVVKLVESKMTKLQFEQAEYEFSIRSNETIVGKVNLVGGPKNVEFVLAKGGEGRFEVDSDGWLIYNGRPVNDSEDHVIEMLAFDKEADSNIAICAIHITLQSVGSNPIKILTPENFVINLEEDPTHYPKLLSIIKAEDNDLNADLYFVLHSVMALDLEGQTVPVPKALEKLRIMNKGKSTELSLLKDLHKSPYTSVFATVKASDLAHPDEPNAFVTVQINLLRSKKFIPPITTNISFIEATEVLILPKDLSPGNEIYKIPVIGGSDNIKFELDERSAEDFKIGKNGSVIFIGESAPLSPLMLHVTATDEITGAKIFTDLKIRPAEEEVPQFELPEYEANITSDAREGTFIISLTVSNSSNKDSQMLSLQGDHSELFEIDRNGNVSVSGSLENLVNMKIGLLAAVEDGEHSPSFAPVTINVQPPESPLRFHRIKYTANVLDNVEDDTYILQVLNSSNFEYEIVAKSEEDSELLKVDQSGDVRIYKKLNAKVGPHKFIVNAKSENNKTAIVPLDILISPAISCQPNIQAMMLTNLSVNENTPIDTEIGALSLENLDGRCNVTYGIFDPSSENVTTALNGLKIDEKSGKIYVDEELDHEKRSNIPVIFAINSGGTLEKFDSEVKINDLDDNPVKFEHGNLDIEVPSDTGLGSIILTLKAVDKDISQRVFYHLRESNDHPFFINRETGELRLKKSIVNEEENKKITIKIGASNDEKPLGNTYPAECLINVIITERNGHVPVFLRDAYEAVIDKDTVVGSEITRVKAVAQNDGMEPTTVHYFLGDTIFEYRGMSRPSDGLFTIDKSTGKIKLAKNLGYFAGGMFRVVVRASNNPEEMKRCSKSIVRVYVHENSDVVRMHLPIRPTEVSDSTIEPILEFLREKRQLEDERILSNTLNLPRSNIHTMKPPPRSPQLTHISSPVAVYGTIPALRDKHDYHEYRGRSNDNNDVANYGIQEARITVGAGDEKPTVNTLNR</sequence>
<keyword evidence="3" id="KW-0677">Repeat</keyword>
<feature type="domain" description="Cadherin" evidence="9">
    <location>
        <begin position="724"/>
        <end position="829"/>
    </location>
</feature>
<dbReference type="PANTHER" id="PTHR24025">
    <property type="entry name" value="DESMOGLEIN FAMILY MEMBER"/>
    <property type="match status" value="1"/>
</dbReference>
<dbReference type="Pfam" id="PF00028">
    <property type="entry name" value="Cadherin"/>
    <property type="match status" value="1"/>
</dbReference>
<dbReference type="SUPFAM" id="SSF49313">
    <property type="entry name" value="Cadherin-like"/>
    <property type="match status" value="5"/>
</dbReference>
<dbReference type="STRING" id="2018661.A0A2A2KC93"/>
<evidence type="ECO:0000256" key="5">
    <source>
        <dbReference type="ARBA" id="ARBA00022889"/>
    </source>
</evidence>
<organism evidence="10 11">
    <name type="scientific">Diploscapter pachys</name>
    <dbReference type="NCBI Taxonomy" id="2018661"/>
    <lineage>
        <taxon>Eukaryota</taxon>
        <taxon>Metazoa</taxon>
        <taxon>Ecdysozoa</taxon>
        <taxon>Nematoda</taxon>
        <taxon>Chromadorea</taxon>
        <taxon>Rhabditida</taxon>
        <taxon>Rhabditina</taxon>
        <taxon>Rhabditomorpha</taxon>
        <taxon>Rhabditoidea</taxon>
        <taxon>Rhabditidae</taxon>
        <taxon>Diploscapter</taxon>
    </lineage>
</organism>
<proteinExistence type="predicted"/>
<evidence type="ECO:0000256" key="3">
    <source>
        <dbReference type="ARBA" id="ARBA00022737"/>
    </source>
</evidence>
<keyword evidence="11" id="KW-1185">Reference proteome</keyword>
<dbReference type="InterPro" id="IPR015919">
    <property type="entry name" value="Cadherin-like_sf"/>
</dbReference>
<keyword evidence="2" id="KW-0812">Transmembrane</keyword>
<dbReference type="SMART" id="SM00112">
    <property type="entry name" value="CA"/>
    <property type="match status" value="3"/>
</dbReference>
<keyword evidence="5" id="KW-0130">Cell adhesion</keyword>
<name>A0A2A2KC93_9BILA</name>